<dbReference type="EMBL" id="CP067134">
    <property type="protein sequence ID" value="WCR10250.1"/>
    <property type="molecule type" value="Genomic_DNA"/>
</dbReference>
<proteinExistence type="predicted"/>
<dbReference type="GO" id="GO:0016740">
    <property type="term" value="F:transferase activity"/>
    <property type="evidence" value="ECO:0007669"/>
    <property type="project" value="UniProtKB-KW"/>
</dbReference>
<dbReference type="Proteomes" id="UP001218412">
    <property type="component" value="Chromosome"/>
</dbReference>
<organism evidence="1 2">
    <name type="scientific">Paracoccus stylophorae</name>
    <dbReference type="NCBI Taxonomy" id="659350"/>
    <lineage>
        <taxon>Bacteria</taxon>
        <taxon>Pseudomonadati</taxon>
        <taxon>Pseudomonadota</taxon>
        <taxon>Alphaproteobacteria</taxon>
        <taxon>Rhodobacterales</taxon>
        <taxon>Paracoccaceae</taxon>
        <taxon>Paracoccus</taxon>
    </lineage>
</organism>
<gene>
    <name evidence="1" type="ORF">JHW45_14425</name>
</gene>
<name>A0ABY7STB1_9RHOB</name>
<dbReference type="RefSeq" id="WP_272858307.1">
    <property type="nucleotide sequence ID" value="NZ_CP067134.1"/>
</dbReference>
<keyword evidence="1" id="KW-0808">Transferase</keyword>
<protein>
    <submittedName>
        <fullName evidence="1">Glycosyl transferase</fullName>
    </submittedName>
</protein>
<dbReference type="Gene3D" id="3.90.1480.10">
    <property type="entry name" value="Alpha-2,3-sialyltransferase"/>
    <property type="match status" value="1"/>
</dbReference>
<evidence type="ECO:0000313" key="1">
    <source>
        <dbReference type="EMBL" id="WCR10250.1"/>
    </source>
</evidence>
<reference evidence="1 2" key="1">
    <citation type="submission" date="2021-01" db="EMBL/GenBank/DDBJ databases">
        <title>Biogeographic distribution of Paracoccus.</title>
        <authorList>
            <person name="Hollensteiner J."/>
            <person name="Leineberger J."/>
            <person name="Brinkhoff T."/>
            <person name="Daniel R."/>
        </authorList>
    </citation>
    <scope>NUCLEOTIDE SEQUENCE [LARGE SCALE GENOMIC DNA]</scope>
    <source>
        <strain evidence="1 2">LMG25392</strain>
    </source>
</reference>
<sequence>MARSDRPLGRRLIRLGFRMLGRSRAHRQDMWPGLAIDRSDGRVTWRGRPLTTLRPALQVVPPGLDTIAVVGSGPSLRDQRVETLGDGTAILCNGAATLADRIRPLAVAVEDERFVFRHHAMLAALPRDIPLMLSPAALRACAERGTATLADRAVVLIDNLEKPAGWPRRPLTDPALRDIVLRGQRGALSLDPDRGVVITGTVAFSALQFALAAGPERIVLAGIDLTNDRQPRFYEAADTARSGLSAGLDRILAGFALARQAAARRGIELTCASPVSALLDIGYPLSSRLQAKSDP</sequence>
<keyword evidence="2" id="KW-1185">Reference proteome</keyword>
<evidence type="ECO:0000313" key="2">
    <source>
        <dbReference type="Proteomes" id="UP001218412"/>
    </source>
</evidence>
<accession>A0ABY7STB1</accession>